<accession>A0A0F9PVV6</accession>
<comment type="caution">
    <text evidence="1">The sequence shown here is derived from an EMBL/GenBank/DDBJ whole genome shotgun (WGS) entry which is preliminary data.</text>
</comment>
<dbReference type="EMBL" id="LAZR01005763">
    <property type="protein sequence ID" value="KKM97317.1"/>
    <property type="molecule type" value="Genomic_DNA"/>
</dbReference>
<evidence type="ECO:0000313" key="1">
    <source>
        <dbReference type="EMBL" id="KKM97317.1"/>
    </source>
</evidence>
<name>A0A0F9PVV6_9ZZZZ</name>
<dbReference type="AlphaFoldDB" id="A0A0F9PVV6"/>
<protein>
    <submittedName>
        <fullName evidence="1">Uncharacterized protein</fullName>
    </submittedName>
</protein>
<reference evidence="1" key="1">
    <citation type="journal article" date="2015" name="Nature">
        <title>Complex archaea that bridge the gap between prokaryotes and eukaryotes.</title>
        <authorList>
            <person name="Spang A."/>
            <person name="Saw J.H."/>
            <person name="Jorgensen S.L."/>
            <person name="Zaremba-Niedzwiedzka K."/>
            <person name="Martijn J."/>
            <person name="Lind A.E."/>
            <person name="van Eijk R."/>
            <person name="Schleper C."/>
            <person name="Guy L."/>
            <person name="Ettema T.J."/>
        </authorList>
    </citation>
    <scope>NUCLEOTIDE SEQUENCE</scope>
</reference>
<proteinExistence type="predicted"/>
<organism evidence="1">
    <name type="scientific">marine sediment metagenome</name>
    <dbReference type="NCBI Taxonomy" id="412755"/>
    <lineage>
        <taxon>unclassified sequences</taxon>
        <taxon>metagenomes</taxon>
        <taxon>ecological metagenomes</taxon>
    </lineage>
</organism>
<gene>
    <name evidence="1" type="ORF">LCGC14_1169390</name>
</gene>
<sequence>MFKRLWARLRDIQIISNRKYHFIMREVYAAGIAEGAKLTKITMSAEANGNRGCILESRDAKATVAEVERMLREGRR</sequence>